<evidence type="ECO:0000256" key="1">
    <source>
        <dbReference type="ARBA" id="ARBA00010641"/>
    </source>
</evidence>
<dbReference type="SUPFAM" id="SSF88659">
    <property type="entry name" value="Sigma3 and sigma4 domains of RNA polymerase sigma factors"/>
    <property type="match status" value="1"/>
</dbReference>
<dbReference type="InterPro" id="IPR036388">
    <property type="entry name" value="WH-like_DNA-bd_sf"/>
</dbReference>
<accession>A0A2S3ZJJ7</accession>
<dbReference type="Gene3D" id="1.10.1740.10">
    <property type="match status" value="1"/>
</dbReference>
<dbReference type="CDD" id="cd06171">
    <property type="entry name" value="Sigma70_r4"/>
    <property type="match status" value="1"/>
</dbReference>
<sequence>MRRRKDRDQARFVAIAGNVGPDLLRYFQRRVNEDAADLVAETMLTTWRRRRDLPIDAENTRMWIFGIARNVLANFQRGERRRHALADVLRRETLRSHQADSTDALALRQLVDTLPVELAEVVTLAHWEGFSFVEIAALQGVPASTVRGRYRRAREVLYAALERA</sequence>
<organism evidence="7 8">
    <name type="scientific">Cryobacterium zongtaii</name>
    <dbReference type="NCBI Taxonomy" id="1259217"/>
    <lineage>
        <taxon>Bacteria</taxon>
        <taxon>Bacillati</taxon>
        <taxon>Actinomycetota</taxon>
        <taxon>Actinomycetes</taxon>
        <taxon>Micrococcales</taxon>
        <taxon>Microbacteriaceae</taxon>
        <taxon>Cryobacterium</taxon>
    </lineage>
</organism>
<keyword evidence="4" id="KW-0804">Transcription</keyword>
<dbReference type="NCBIfam" id="TIGR02937">
    <property type="entry name" value="sigma70-ECF"/>
    <property type="match status" value="1"/>
</dbReference>
<dbReference type="InterPro" id="IPR007627">
    <property type="entry name" value="RNA_pol_sigma70_r2"/>
</dbReference>
<evidence type="ECO:0000259" key="5">
    <source>
        <dbReference type="Pfam" id="PF04542"/>
    </source>
</evidence>
<dbReference type="Proteomes" id="UP000237104">
    <property type="component" value="Unassembled WGS sequence"/>
</dbReference>
<comment type="caution">
    <text evidence="7">The sequence shown here is derived from an EMBL/GenBank/DDBJ whole genome shotgun (WGS) entry which is preliminary data.</text>
</comment>
<dbReference type="Pfam" id="PF04542">
    <property type="entry name" value="Sigma70_r2"/>
    <property type="match status" value="1"/>
</dbReference>
<dbReference type="InterPro" id="IPR039425">
    <property type="entry name" value="RNA_pol_sigma-70-like"/>
</dbReference>
<evidence type="ECO:0000313" key="7">
    <source>
        <dbReference type="EMBL" id="POH68201.1"/>
    </source>
</evidence>
<dbReference type="Pfam" id="PF08281">
    <property type="entry name" value="Sigma70_r4_2"/>
    <property type="match status" value="1"/>
</dbReference>
<feature type="domain" description="RNA polymerase sigma-70 region 2" evidence="5">
    <location>
        <begin position="21"/>
        <end position="82"/>
    </location>
</feature>
<evidence type="ECO:0000259" key="6">
    <source>
        <dbReference type="Pfam" id="PF08281"/>
    </source>
</evidence>
<keyword evidence="3" id="KW-0731">Sigma factor</keyword>
<dbReference type="InterPro" id="IPR013249">
    <property type="entry name" value="RNA_pol_sigma70_r4_t2"/>
</dbReference>
<dbReference type="RefSeq" id="WP_103430606.1">
    <property type="nucleotide sequence ID" value="NZ_PPXF01000030.1"/>
</dbReference>
<evidence type="ECO:0000256" key="2">
    <source>
        <dbReference type="ARBA" id="ARBA00023015"/>
    </source>
</evidence>
<dbReference type="InterPro" id="IPR014284">
    <property type="entry name" value="RNA_pol_sigma-70_dom"/>
</dbReference>
<dbReference type="EMBL" id="PPXF01000030">
    <property type="protein sequence ID" value="POH68201.1"/>
    <property type="molecule type" value="Genomic_DNA"/>
</dbReference>
<reference evidence="7 8" key="1">
    <citation type="submission" date="2018-01" db="EMBL/GenBank/DDBJ databases">
        <title>Cryobacterium sp. nov., from glaciers in China.</title>
        <authorList>
            <person name="Liu Q."/>
            <person name="Xin Y.-H."/>
        </authorList>
    </citation>
    <scope>NUCLEOTIDE SEQUENCE [LARGE SCALE GENOMIC DNA]</scope>
    <source>
        <strain evidence="7 8">TMB1-8</strain>
    </source>
</reference>
<dbReference type="PANTHER" id="PTHR43133">
    <property type="entry name" value="RNA POLYMERASE ECF-TYPE SIGMA FACTO"/>
    <property type="match status" value="1"/>
</dbReference>
<keyword evidence="2" id="KW-0805">Transcription regulation</keyword>
<dbReference type="GO" id="GO:0016987">
    <property type="term" value="F:sigma factor activity"/>
    <property type="evidence" value="ECO:0007669"/>
    <property type="project" value="UniProtKB-KW"/>
</dbReference>
<dbReference type="GO" id="GO:0003677">
    <property type="term" value="F:DNA binding"/>
    <property type="evidence" value="ECO:0007669"/>
    <property type="project" value="InterPro"/>
</dbReference>
<comment type="similarity">
    <text evidence="1">Belongs to the sigma-70 factor family. ECF subfamily.</text>
</comment>
<dbReference type="SUPFAM" id="SSF88946">
    <property type="entry name" value="Sigma2 domain of RNA polymerase sigma factors"/>
    <property type="match status" value="1"/>
</dbReference>
<dbReference type="InterPro" id="IPR013325">
    <property type="entry name" value="RNA_pol_sigma_r2"/>
</dbReference>
<proteinExistence type="inferred from homology"/>
<feature type="domain" description="RNA polymerase sigma factor 70 region 4 type 2" evidence="6">
    <location>
        <begin position="105"/>
        <end position="155"/>
    </location>
</feature>
<evidence type="ECO:0000256" key="3">
    <source>
        <dbReference type="ARBA" id="ARBA00023082"/>
    </source>
</evidence>
<dbReference type="PANTHER" id="PTHR43133:SF25">
    <property type="entry name" value="RNA POLYMERASE SIGMA FACTOR RFAY-RELATED"/>
    <property type="match status" value="1"/>
</dbReference>
<dbReference type="OrthoDB" id="3747638at2"/>
<protein>
    <submittedName>
        <fullName evidence="7">RNA polymerase subunit sigma-24</fullName>
    </submittedName>
</protein>
<evidence type="ECO:0000256" key="4">
    <source>
        <dbReference type="ARBA" id="ARBA00023163"/>
    </source>
</evidence>
<gene>
    <name evidence="7" type="ORF">C3B59_06715</name>
</gene>
<dbReference type="InterPro" id="IPR013324">
    <property type="entry name" value="RNA_pol_sigma_r3/r4-like"/>
</dbReference>
<dbReference type="AlphaFoldDB" id="A0A2S3ZJJ7"/>
<dbReference type="Gene3D" id="1.10.10.10">
    <property type="entry name" value="Winged helix-like DNA-binding domain superfamily/Winged helix DNA-binding domain"/>
    <property type="match status" value="1"/>
</dbReference>
<dbReference type="GO" id="GO:0006352">
    <property type="term" value="P:DNA-templated transcription initiation"/>
    <property type="evidence" value="ECO:0007669"/>
    <property type="project" value="InterPro"/>
</dbReference>
<evidence type="ECO:0000313" key="8">
    <source>
        <dbReference type="Proteomes" id="UP000237104"/>
    </source>
</evidence>
<name>A0A2S3ZJJ7_9MICO</name>